<organism evidence="1 2">
    <name type="scientific">Arthrobacter humicola</name>
    <dbReference type="NCBI Taxonomy" id="409291"/>
    <lineage>
        <taxon>Bacteria</taxon>
        <taxon>Bacillati</taxon>
        <taxon>Actinomycetota</taxon>
        <taxon>Actinomycetes</taxon>
        <taxon>Micrococcales</taxon>
        <taxon>Micrococcaceae</taxon>
        <taxon>Arthrobacter</taxon>
    </lineage>
</organism>
<gene>
    <name evidence="1" type="ORF">GCM10009825_05970</name>
</gene>
<proteinExistence type="predicted"/>
<comment type="caution">
    <text evidence="1">The sequence shown here is derived from an EMBL/GenBank/DDBJ whole genome shotgun (WGS) entry which is preliminary data.</text>
</comment>
<dbReference type="RefSeq" id="WP_116765189.1">
    <property type="nucleotide sequence ID" value="NZ_BAAAQB010000008.1"/>
</dbReference>
<accession>A0ABN2YID7</accession>
<evidence type="ECO:0008006" key="3">
    <source>
        <dbReference type="Google" id="ProtNLM"/>
    </source>
</evidence>
<dbReference type="Proteomes" id="UP001500102">
    <property type="component" value="Unassembled WGS sequence"/>
</dbReference>
<reference evidence="1 2" key="1">
    <citation type="journal article" date="2019" name="Int. J. Syst. Evol. Microbiol.">
        <title>The Global Catalogue of Microorganisms (GCM) 10K type strain sequencing project: providing services to taxonomists for standard genome sequencing and annotation.</title>
        <authorList>
            <consortium name="The Broad Institute Genomics Platform"/>
            <consortium name="The Broad Institute Genome Sequencing Center for Infectious Disease"/>
            <person name="Wu L."/>
            <person name="Ma J."/>
        </authorList>
    </citation>
    <scope>NUCLEOTIDE SEQUENCE [LARGE SCALE GENOMIC DNA]</scope>
    <source>
        <strain evidence="1 2">JCM 15921</strain>
    </source>
</reference>
<protein>
    <recommendedName>
        <fullName evidence="3">Antibiotic biosynthesis monooxygenase</fullName>
    </recommendedName>
</protein>
<evidence type="ECO:0000313" key="1">
    <source>
        <dbReference type="EMBL" id="GAA2127648.1"/>
    </source>
</evidence>
<name>A0ABN2YID7_9MICC</name>
<keyword evidence="2" id="KW-1185">Reference proteome</keyword>
<evidence type="ECO:0000313" key="2">
    <source>
        <dbReference type="Proteomes" id="UP001500102"/>
    </source>
</evidence>
<dbReference type="EMBL" id="BAAAQB010000008">
    <property type="protein sequence ID" value="GAA2127648.1"/>
    <property type="molecule type" value="Genomic_DNA"/>
</dbReference>
<sequence>MYLGTMYLGMYSFRGDPAELLAGHDRLLALLPAGQLELHLCVQTEDGIAVLDTCPSREVFDRFSGGREFQELIAAAGLPRPEIQHVGEIKSYVLPPGAGA</sequence>